<protein>
    <submittedName>
        <fullName evidence="2">Uncharacterized protein</fullName>
    </submittedName>
</protein>
<name>A0A9X4XMJ5_9BRAD</name>
<organism evidence="2 3">
    <name type="scientific">Rhodoplanes serenus</name>
    <dbReference type="NCBI Taxonomy" id="200615"/>
    <lineage>
        <taxon>Bacteria</taxon>
        <taxon>Pseudomonadati</taxon>
        <taxon>Pseudomonadota</taxon>
        <taxon>Alphaproteobacteria</taxon>
        <taxon>Hyphomicrobiales</taxon>
        <taxon>Nitrobacteraceae</taxon>
        <taxon>Rhodoplanes</taxon>
    </lineage>
</organism>
<gene>
    <name evidence="2" type="ORF">GJ689_17090</name>
</gene>
<sequence>MSECLVVLSAATAADVLAALRSRFRVTSALPPRLAVVDVDDAEAESALARLRATPGVEAVVADPAAPIPGGLTADELLFVDAWRQRPALRSKARPGEGLPWDAEGFEPPDRPRRR</sequence>
<evidence type="ECO:0000313" key="2">
    <source>
        <dbReference type="EMBL" id="MTW17925.1"/>
    </source>
</evidence>
<evidence type="ECO:0000313" key="3">
    <source>
        <dbReference type="Proteomes" id="UP000438991"/>
    </source>
</evidence>
<proteinExistence type="predicted"/>
<reference evidence="2 3" key="1">
    <citation type="submission" date="2019-11" db="EMBL/GenBank/DDBJ databases">
        <title>Whole-genome sequence of Rhodoplanes serenus DSM 18633, type strain.</title>
        <authorList>
            <person name="Kyndt J.A."/>
            <person name="Meyer T.E."/>
        </authorList>
    </citation>
    <scope>NUCLEOTIDE SEQUENCE [LARGE SCALE GENOMIC DNA]</scope>
    <source>
        <strain evidence="2 3">DSM 18633</strain>
    </source>
</reference>
<dbReference type="RefSeq" id="WP_155480517.1">
    <property type="nucleotide sequence ID" value="NZ_WNKV01000013.1"/>
</dbReference>
<dbReference type="AlphaFoldDB" id="A0A9X4XMJ5"/>
<dbReference type="Proteomes" id="UP000438991">
    <property type="component" value="Unassembled WGS sequence"/>
</dbReference>
<dbReference type="EMBL" id="WNKV01000013">
    <property type="protein sequence ID" value="MTW17925.1"/>
    <property type="molecule type" value="Genomic_DNA"/>
</dbReference>
<accession>A0A9X4XMJ5</accession>
<evidence type="ECO:0000256" key="1">
    <source>
        <dbReference type="SAM" id="MobiDB-lite"/>
    </source>
</evidence>
<comment type="caution">
    <text evidence="2">The sequence shown here is derived from an EMBL/GenBank/DDBJ whole genome shotgun (WGS) entry which is preliminary data.</text>
</comment>
<feature type="region of interest" description="Disordered" evidence="1">
    <location>
        <begin position="90"/>
        <end position="115"/>
    </location>
</feature>